<dbReference type="NCBIfam" id="NF011494">
    <property type="entry name" value="PRK14902.1"/>
    <property type="match status" value="1"/>
</dbReference>
<keyword evidence="10 14" id="KW-0694">RNA-binding</keyword>
<dbReference type="InterPro" id="IPR001678">
    <property type="entry name" value="MeTrfase_RsmB-F_NOP2_dom"/>
</dbReference>
<dbReference type="PANTHER" id="PTHR22807:SF61">
    <property type="entry name" value="NOL1_NOP2_SUN FAMILY PROTEIN _ ANTITERMINATION NUSB DOMAIN-CONTAINING PROTEIN"/>
    <property type="match status" value="1"/>
</dbReference>
<dbReference type="SUPFAM" id="SSF53335">
    <property type="entry name" value="S-adenosyl-L-methionine-dependent methyltransferases"/>
    <property type="match status" value="1"/>
</dbReference>
<evidence type="ECO:0000256" key="9">
    <source>
        <dbReference type="ARBA" id="ARBA00022691"/>
    </source>
</evidence>
<evidence type="ECO:0000256" key="14">
    <source>
        <dbReference type="PROSITE-ProRule" id="PRU01023"/>
    </source>
</evidence>
<dbReference type="NCBIfam" id="NF008149">
    <property type="entry name" value="PRK10901.1"/>
    <property type="match status" value="1"/>
</dbReference>
<dbReference type="GO" id="GO:0032259">
    <property type="term" value="P:methylation"/>
    <property type="evidence" value="ECO:0007669"/>
    <property type="project" value="UniProtKB-KW"/>
</dbReference>
<evidence type="ECO:0000259" key="15">
    <source>
        <dbReference type="PROSITE" id="PS51686"/>
    </source>
</evidence>
<dbReference type="Pfam" id="PF22458">
    <property type="entry name" value="RsmF-B_ferredox"/>
    <property type="match status" value="1"/>
</dbReference>
<comment type="function">
    <text evidence="1">Specifically methylates the cytosine at position 967 (m5C967) of 16S rRNA.</text>
</comment>
<evidence type="ECO:0000256" key="2">
    <source>
        <dbReference type="ARBA" id="ARBA00004496"/>
    </source>
</evidence>
<evidence type="ECO:0000256" key="4">
    <source>
        <dbReference type="ARBA" id="ARBA00012140"/>
    </source>
</evidence>
<comment type="subcellular location">
    <subcellularLocation>
        <location evidence="2">Cytoplasm</location>
    </subcellularLocation>
</comment>
<keyword evidence="6" id="KW-0698">rRNA processing</keyword>
<evidence type="ECO:0000256" key="12">
    <source>
        <dbReference type="ARBA" id="ARBA00031088"/>
    </source>
</evidence>
<evidence type="ECO:0000256" key="11">
    <source>
        <dbReference type="ARBA" id="ARBA00030399"/>
    </source>
</evidence>
<dbReference type="RefSeq" id="WP_167314963.1">
    <property type="nucleotide sequence ID" value="NZ_CP050266.1"/>
</dbReference>
<feature type="active site" description="Nucleophile" evidence="14">
    <location>
        <position position="372"/>
    </location>
</feature>
<dbReference type="Gene3D" id="1.10.940.10">
    <property type="entry name" value="NusB-like"/>
    <property type="match status" value="1"/>
</dbReference>
<dbReference type="PRINTS" id="PR02008">
    <property type="entry name" value="RCMTFAMILY"/>
</dbReference>
<dbReference type="SUPFAM" id="SSF48013">
    <property type="entry name" value="NusB-like"/>
    <property type="match status" value="1"/>
</dbReference>
<comment type="catalytic activity">
    <reaction evidence="13">
        <text>cytidine(967) in 16S rRNA + S-adenosyl-L-methionine = 5-methylcytidine(967) in 16S rRNA + S-adenosyl-L-homocysteine + H(+)</text>
        <dbReference type="Rhea" id="RHEA:42748"/>
        <dbReference type="Rhea" id="RHEA-COMP:10219"/>
        <dbReference type="Rhea" id="RHEA-COMP:10220"/>
        <dbReference type="ChEBI" id="CHEBI:15378"/>
        <dbReference type="ChEBI" id="CHEBI:57856"/>
        <dbReference type="ChEBI" id="CHEBI:59789"/>
        <dbReference type="ChEBI" id="CHEBI:74483"/>
        <dbReference type="ChEBI" id="CHEBI:82748"/>
        <dbReference type="EC" id="2.1.1.176"/>
    </reaction>
</comment>
<dbReference type="Gene3D" id="1.10.287.730">
    <property type="entry name" value="Helix hairpin bin"/>
    <property type="match status" value="1"/>
</dbReference>
<evidence type="ECO:0000256" key="10">
    <source>
        <dbReference type="ARBA" id="ARBA00022884"/>
    </source>
</evidence>
<evidence type="ECO:0000256" key="7">
    <source>
        <dbReference type="ARBA" id="ARBA00022603"/>
    </source>
</evidence>
<dbReference type="PANTHER" id="PTHR22807">
    <property type="entry name" value="NOP2 YEAST -RELATED NOL1/NOP2/FMU SUN DOMAIN-CONTAINING"/>
    <property type="match status" value="1"/>
</dbReference>
<keyword evidence="9 14" id="KW-0949">S-adenosyl-L-methionine</keyword>
<dbReference type="InterPro" id="IPR049560">
    <property type="entry name" value="MeTrfase_RsmB-F_NOP2_cat"/>
</dbReference>
<dbReference type="PROSITE" id="PS01153">
    <property type="entry name" value="NOL1_NOP2_SUN"/>
    <property type="match status" value="1"/>
</dbReference>
<dbReference type="InterPro" id="IPR018314">
    <property type="entry name" value="RsmB/NOL1/NOP2-like_CS"/>
</dbReference>
<protein>
    <recommendedName>
        <fullName evidence="4">16S rRNA (cytosine(967)-C(5))-methyltransferase</fullName>
        <ecNumber evidence="4">2.1.1.176</ecNumber>
    </recommendedName>
    <alternativeName>
        <fullName evidence="11">16S rRNA m5C967 methyltransferase</fullName>
    </alternativeName>
    <alternativeName>
        <fullName evidence="12">rRNA (cytosine-C(5)-)-methyltransferase RsmB</fullName>
    </alternativeName>
</protein>
<gene>
    <name evidence="16" type="primary">rsmB</name>
    <name evidence="16" type="ORF">HBA18_13245</name>
</gene>
<comment type="similarity">
    <text evidence="3 14">Belongs to the class I-like SAM-binding methyltransferase superfamily. RsmB/NOP family.</text>
</comment>
<dbReference type="CDD" id="cd02440">
    <property type="entry name" value="AdoMet_MTases"/>
    <property type="match status" value="1"/>
</dbReference>
<accession>A0ABX6K6S3</accession>
<reference evidence="16 17" key="1">
    <citation type="submission" date="2020-03" db="EMBL/GenBank/DDBJ databases">
        <title>Genome mining reveals the biosynthetic pathways of PHA and ectoines of the halophilic strain Salinivibrio costicola M318 isolated from fermented shrimp paste.</title>
        <authorList>
            <person name="Doan T.V."/>
            <person name="Tran L.T."/>
            <person name="Trieu T.A."/>
            <person name="Nguyen Q.V."/>
            <person name="Quach T.N."/>
            <person name="Phi T.Q."/>
            <person name="Kumar S."/>
        </authorList>
    </citation>
    <scope>NUCLEOTIDE SEQUENCE [LARGE SCALE GENOMIC DNA]</scope>
    <source>
        <strain evidence="16 17">M318</strain>
    </source>
</reference>
<organism evidence="16 17">
    <name type="scientific">Salinivibrio costicola</name>
    <name type="common">Vibrio costicola</name>
    <dbReference type="NCBI Taxonomy" id="51367"/>
    <lineage>
        <taxon>Bacteria</taxon>
        <taxon>Pseudomonadati</taxon>
        <taxon>Pseudomonadota</taxon>
        <taxon>Gammaproteobacteria</taxon>
        <taxon>Vibrionales</taxon>
        <taxon>Vibrionaceae</taxon>
        <taxon>Salinivibrio</taxon>
    </lineage>
</organism>
<dbReference type="InterPro" id="IPR004573">
    <property type="entry name" value="rRNA_ssu_MeTfrase_B"/>
</dbReference>
<dbReference type="CDD" id="cd00620">
    <property type="entry name" value="Methyltransferase_Sun"/>
    <property type="match status" value="1"/>
</dbReference>
<dbReference type="Proteomes" id="UP000501408">
    <property type="component" value="Chromosome 1"/>
</dbReference>
<keyword evidence="7 14" id="KW-0489">Methyltransferase</keyword>
<dbReference type="InterPro" id="IPR035926">
    <property type="entry name" value="NusB-like_sf"/>
</dbReference>
<evidence type="ECO:0000256" key="8">
    <source>
        <dbReference type="ARBA" id="ARBA00022679"/>
    </source>
</evidence>
<evidence type="ECO:0000256" key="13">
    <source>
        <dbReference type="ARBA" id="ARBA00047283"/>
    </source>
</evidence>
<feature type="binding site" evidence="14">
    <location>
        <begin position="251"/>
        <end position="257"/>
    </location>
    <ligand>
        <name>S-adenosyl-L-methionine</name>
        <dbReference type="ChEBI" id="CHEBI:59789"/>
    </ligand>
</feature>
<feature type="binding site" evidence="14">
    <location>
        <position position="300"/>
    </location>
    <ligand>
        <name>S-adenosyl-L-methionine</name>
        <dbReference type="ChEBI" id="CHEBI:59789"/>
    </ligand>
</feature>
<dbReference type="InterPro" id="IPR023267">
    <property type="entry name" value="RCMT"/>
</dbReference>
<keyword evidence="17" id="KW-1185">Reference proteome</keyword>
<dbReference type="InterPro" id="IPR048019">
    <property type="entry name" value="RsmB-like_N"/>
</dbReference>
<evidence type="ECO:0000256" key="1">
    <source>
        <dbReference type="ARBA" id="ARBA00002724"/>
    </source>
</evidence>
<feature type="binding site" evidence="14">
    <location>
        <position position="274"/>
    </location>
    <ligand>
        <name>S-adenosyl-L-methionine</name>
        <dbReference type="ChEBI" id="CHEBI:59789"/>
    </ligand>
</feature>
<dbReference type="GO" id="GO:0008168">
    <property type="term" value="F:methyltransferase activity"/>
    <property type="evidence" value="ECO:0007669"/>
    <property type="project" value="UniProtKB-KW"/>
</dbReference>
<dbReference type="Pfam" id="PF01029">
    <property type="entry name" value="NusB"/>
    <property type="match status" value="1"/>
</dbReference>
<dbReference type="InterPro" id="IPR006027">
    <property type="entry name" value="NusB_RsmB_TIM44"/>
</dbReference>
<keyword evidence="5" id="KW-0963">Cytoplasm</keyword>
<name>A0ABX6K6S3_SALCS</name>
<evidence type="ECO:0000256" key="3">
    <source>
        <dbReference type="ARBA" id="ARBA00007494"/>
    </source>
</evidence>
<evidence type="ECO:0000256" key="6">
    <source>
        <dbReference type="ARBA" id="ARBA00022552"/>
    </source>
</evidence>
<evidence type="ECO:0000313" key="16">
    <source>
        <dbReference type="EMBL" id="QIR07228.1"/>
    </source>
</evidence>
<feature type="domain" description="SAM-dependent MTase RsmB/NOP-type" evidence="15">
    <location>
        <begin position="161"/>
        <end position="425"/>
    </location>
</feature>
<proteinExistence type="inferred from homology"/>
<dbReference type="EMBL" id="CP050266">
    <property type="protein sequence ID" value="QIR07228.1"/>
    <property type="molecule type" value="Genomic_DNA"/>
</dbReference>
<sequence length="427" mass="47511">MNVRAAAARVLYQVVDQGQSLSQQLPLAQQRIAPRDAALLQEMCYGTLRWLPRLEQIVQSLMDKPLKGKQRVFHHLILVGLYQLGYMRIPAHAAVAETVNATQTLKRPQLRGLINAILRQYQREQTTLDEASTANAAGEFCHPSWLLKRLQEAYPEQWQAIVAANHQKAPMWLRVNRQYHRPDTYLALLKEAGIDGECFVEAGDAIKLAKPCDVSRLPGFDQGWVSVQDAAAQLAVDYLTPQANETILDCCAAPGGKTCHILEHQPSAHVTAIDADAQRLSRIKENLARLGLNATVKQADAREPSTWHSGPAFDRILLDAPCSATGVIRRHPDIKWLRRDSDIAALVTLQAAILDAMWQQLKPGGTLVYATCSVLPDENRHQIRDFLARTPDANLRTGSSEVPGRQILPGEQDMDGFYYACLEKSLT</sequence>
<dbReference type="PROSITE" id="PS51686">
    <property type="entry name" value="SAM_MT_RSMB_NOP"/>
    <property type="match status" value="1"/>
</dbReference>
<dbReference type="Pfam" id="PF01189">
    <property type="entry name" value="Methyltr_RsmB-F"/>
    <property type="match status" value="1"/>
</dbReference>
<dbReference type="EC" id="2.1.1.176" evidence="4"/>
<dbReference type="Gene3D" id="3.40.50.150">
    <property type="entry name" value="Vaccinia Virus protein VP39"/>
    <property type="match status" value="1"/>
</dbReference>
<keyword evidence="8 14" id="KW-0808">Transferase</keyword>
<dbReference type="InterPro" id="IPR029063">
    <property type="entry name" value="SAM-dependent_MTases_sf"/>
</dbReference>
<evidence type="ECO:0000256" key="5">
    <source>
        <dbReference type="ARBA" id="ARBA00022490"/>
    </source>
</evidence>
<feature type="binding site" evidence="14">
    <location>
        <position position="319"/>
    </location>
    <ligand>
        <name>S-adenosyl-L-methionine</name>
        <dbReference type="ChEBI" id="CHEBI:59789"/>
    </ligand>
</feature>
<dbReference type="NCBIfam" id="TIGR00563">
    <property type="entry name" value="rsmB"/>
    <property type="match status" value="1"/>
</dbReference>
<dbReference type="Gene3D" id="3.30.70.1170">
    <property type="entry name" value="Sun protein, domain 3"/>
    <property type="match status" value="1"/>
</dbReference>
<dbReference type="InterPro" id="IPR054728">
    <property type="entry name" value="RsmB-like_ferredoxin"/>
</dbReference>
<evidence type="ECO:0000313" key="17">
    <source>
        <dbReference type="Proteomes" id="UP000501408"/>
    </source>
</evidence>